<gene>
    <name evidence="1" type="ORF">S06H3_24660</name>
</gene>
<organism evidence="1">
    <name type="scientific">marine sediment metagenome</name>
    <dbReference type="NCBI Taxonomy" id="412755"/>
    <lineage>
        <taxon>unclassified sequences</taxon>
        <taxon>metagenomes</taxon>
        <taxon>ecological metagenomes</taxon>
    </lineage>
</organism>
<accession>X1N8P4</accession>
<proteinExistence type="predicted"/>
<reference evidence="1" key="1">
    <citation type="journal article" date="2014" name="Front. Microbiol.">
        <title>High frequency of phylogenetically diverse reductive dehalogenase-homologous genes in deep subseafloor sedimentary metagenomes.</title>
        <authorList>
            <person name="Kawai M."/>
            <person name="Futagami T."/>
            <person name="Toyoda A."/>
            <person name="Takaki Y."/>
            <person name="Nishi S."/>
            <person name="Hori S."/>
            <person name="Arai W."/>
            <person name="Tsubouchi T."/>
            <person name="Morono Y."/>
            <person name="Uchiyama I."/>
            <person name="Ito T."/>
            <person name="Fujiyama A."/>
            <person name="Inagaki F."/>
            <person name="Takami H."/>
        </authorList>
    </citation>
    <scope>NUCLEOTIDE SEQUENCE</scope>
    <source>
        <strain evidence="1">Expedition CK06-06</strain>
    </source>
</reference>
<name>X1N8P4_9ZZZZ</name>
<dbReference type="AlphaFoldDB" id="X1N8P4"/>
<evidence type="ECO:0000313" key="1">
    <source>
        <dbReference type="EMBL" id="GAI26566.1"/>
    </source>
</evidence>
<comment type="caution">
    <text evidence="1">The sequence shown here is derived from an EMBL/GenBank/DDBJ whole genome shotgun (WGS) entry which is preliminary data.</text>
</comment>
<dbReference type="EMBL" id="BARV01013823">
    <property type="protein sequence ID" value="GAI26566.1"/>
    <property type="molecule type" value="Genomic_DNA"/>
</dbReference>
<feature type="non-terminal residue" evidence="1">
    <location>
        <position position="55"/>
    </location>
</feature>
<protein>
    <submittedName>
        <fullName evidence="1">Uncharacterized protein</fullName>
    </submittedName>
</protein>
<sequence>MPVVLNRLANMDILTFVSNDSVDLAKKKECLKVVISLCEDAYHKIESEVDHGEGS</sequence>